<accession>A0ABR3VWH4</accession>
<name>A0ABR3VWH4_9PEZI</name>
<evidence type="ECO:0000313" key="1">
    <source>
        <dbReference type="EMBL" id="KAL1846957.1"/>
    </source>
</evidence>
<protein>
    <submittedName>
        <fullName evidence="1">Uncharacterized protein</fullName>
    </submittedName>
</protein>
<organism evidence="1 2">
    <name type="scientific">Phialemonium thermophilum</name>
    <dbReference type="NCBI Taxonomy" id="223376"/>
    <lineage>
        <taxon>Eukaryota</taxon>
        <taxon>Fungi</taxon>
        <taxon>Dikarya</taxon>
        <taxon>Ascomycota</taxon>
        <taxon>Pezizomycotina</taxon>
        <taxon>Sordariomycetes</taxon>
        <taxon>Sordariomycetidae</taxon>
        <taxon>Cephalothecales</taxon>
        <taxon>Cephalothecaceae</taxon>
        <taxon>Phialemonium</taxon>
    </lineage>
</organism>
<proteinExistence type="predicted"/>
<gene>
    <name evidence="1" type="ORF">VTK73DRAFT_172</name>
</gene>
<comment type="caution">
    <text evidence="1">The sequence shown here is derived from an EMBL/GenBank/DDBJ whole genome shotgun (WGS) entry which is preliminary data.</text>
</comment>
<dbReference type="Gene3D" id="3.40.50.150">
    <property type="entry name" value="Vaccinia Virus protein VP39"/>
    <property type="match status" value="1"/>
</dbReference>
<sequence>MRDGSRIVLCEFLPSDVSTTRWSEKQPYNMDMIQAIGWNSVERTSSHWERLFKSVEGRLEFLGARTPPGCSVSLIEARFHAAAPGA</sequence>
<reference evidence="1 2" key="1">
    <citation type="journal article" date="2024" name="Commun. Biol.">
        <title>Comparative genomic analysis of thermophilic fungi reveals convergent evolutionary adaptations and gene losses.</title>
        <authorList>
            <person name="Steindorff A.S."/>
            <person name="Aguilar-Pontes M.V."/>
            <person name="Robinson A.J."/>
            <person name="Andreopoulos B."/>
            <person name="LaButti K."/>
            <person name="Kuo A."/>
            <person name="Mondo S."/>
            <person name="Riley R."/>
            <person name="Otillar R."/>
            <person name="Haridas S."/>
            <person name="Lipzen A."/>
            <person name="Grimwood J."/>
            <person name="Schmutz J."/>
            <person name="Clum A."/>
            <person name="Reid I.D."/>
            <person name="Moisan M.C."/>
            <person name="Butler G."/>
            <person name="Nguyen T.T.M."/>
            <person name="Dewar K."/>
            <person name="Conant G."/>
            <person name="Drula E."/>
            <person name="Henrissat B."/>
            <person name="Hansel C."/>
            <person name="Singer S."/>
            <person name="Hutchinson M.I."/>
            <person name="de Vries R.P."/>
            <person name="Natvig D.O."/>
            <person name="Powell A.J."/>
            <person name="Tsang A."/>
            <person name="Grigoriev I.V."/>
        </authorList>
    </citation>
    <scope>NUCLEOTIDE SEQUENCE [LARGE SCALE GENOMIC DNA]</scope>
    <source>
        <strain evidence="1 2">ATCC 24622</strain>
    </source>
</reference>
<dbReference type="EMBL" id="JAZHXJ010001007">
    <property type="protein sequence ID" value="KAL1846957.1"/>
    <property type="molecule type" value="Genomic_DNA"/>
</dbReference>
<evidence type="ECO:0000313" key="2">
    <source>
        <dbReference type="Proteomes" id="UP001586593"/>
    </source>
</evidence>
<dbReference type="Proteomes" id="UP001586593">
    <property type="component" value="Unassembled WGS sequence"/>
</dbReference>
<keyword evidence="2" id="KW-1185">Reference proteome</keyword>
<dbReference type="InterPro" id="IPR029063">
    <property type="entry name" value="SAM-dependent_MTases_sf"/>
</dbReference>